<feature type="transmembrane region" description="Helical" evidence="1">
    <location>
        <begin position="26"/>
        <end position="45"/>
    </location>
</feature>
<name>N1WJX7_9LEPT</name>
<keyword evidence="1" id="KW-0812">Transmembrane</keyword>
<feature type="transmembrane region" description="Helical" evidence="1">
    <location>
        <begin position="152"/>
        <end position="173"/>
    </location>
</feature>
<dbReference type="OrthoDB" id="327803at2"/>
<organism evidence="2 3">
    <name type="scientific">Leptospira weilii serovar Ranarum str. ICFT</name>
    <dbReference type="NCBI Taxonomy" id="1218598"/>
    <lineage>
        <taxon>Bacteria</taxon>
        <taxon>Pseudomonadati</taxon>
        <taxon>Spirochaetota</taxon>
        <taxon>Spirochaetia</taxon>
        <taxon>Leptospirales</taxon>
        <taxon>Leptospiraceae</taxon>
        <taxon>Leptospira</taxon>
    </lineage>
</organism>
<accession>N1WJX7</accession>
<evidence type="ECO:0000256" key="1">
    <source>
        <dbReference type="SAM" id="Phobius"/>
    </source>
</evidence>
<dbReference type="RefSeq" id="WP_003003457.1">
    <property type="nucleotide sequence ID" value="NZ_AOHC02000035.1"/>
</dbReference>
<dbReference type="EMBL" id="AOHC02000035">
    <property type="protein sequence ID" value="EMY77657.1"/>
    <property type="molecule type" value="Genomic_DNA"/>
</dbReference>
<dbReference type="Proteomes" id="UP000012313">
    <property type="component" value="Unassembled WGS sequence"/>
</dbReference>
<keyword evidence="1" id="KW-1133">Transmembrane helix</keyword>
<feature type="transmembrane region" description="Helical" evidence="1">
    <location>
        <begin position="57"/>
        <end position="76"/>
    </location>
</feature>
<reference evidence="2" key="1">
    <citation type="submission" date="2013-03" db="EMBL/GenBank/DDBJ databases">
        <authorList>
            <person name="Harkins D.M."/>
            <person name="Durkin A.S."/>
            <person name="Brinkac L.M."/>
            <person name="Haft D.H."/>
            <person name="Selengut J.D."/>
            <person name="Sanka R."/>
            <person name="DePew J."/>
            <person name="Purushe J."/>
            <person name="Hartskeerl R.A."/>
            <person name="Ahmed A."/>
            <person name="van der Linden H."/>
            <person name="Goris M.G.A."/>
            <person name="Vinetz J.M."/>
            <person name="Sutton G.G."/>
            <person name="Nierman W.C."/>
            <person name="Fouts D.E."/>
        </authorList>
    </citation>
    <scope>NUCLEOTIDE SEQUENCE [LARGE SCALE GENOMIC DNA]</scope>
    <source>
        <strain evidence="2">ICFT</strain>
    </source>
</reference>
<comment type="caution">
    <text evidence="2">The sequence shown here is derived from an EMBL/GenBank/DDBJ whole genome shotgun (WGS) entry which is preliminary data.</text>
</comment>
<feature type="transmembrane region" description="Helical" evidence="1">
    <location>
        <begin position="96"/>
        <end position="115"/>
    </location>
</feature>
<gene>
    <name evidence="2" type="ORF">LEP1GSC060_1224</name>
</gene>
<keyword evidence="1" id="KW-0472">Membrane</keyword>
<feature type="transmembrane region" description="Helical" evidence="1">
    <location>
        <begin position="127"/>
        <end position="146"/>
    </location>
</feature>
<proteinExistence type="predicted"/>
<sequence>MPRKEQTTESLIRRIAEEPPVRKNDWNWFVILGPIFAIVIAFYLLSLHPITSRFIHVPTLFPDFLWISLIGLYSFWILTQLRFPEESFSKSARFPLLLAFFWIFYSMCMFAWDLISIDEVHTHIGKCWIILFLTSIPFAGFGIFILKKGKPGNPVLTAAILFVFSLSIANFCLKFVCVDQSSFHILVSHVSTSLGLFLLGFSVFKNILKW</sequence>
<dbReference type="AlphaFoldDB" id="N1WJX7"/>
<protein>
    <submittedName>
        <fullName evidence="2">PF06532 family protein</fullName>
    </submittedName>
</protein>
<feature type="transmembrane region" description="Helical" evidence="1">
    <location>
        <begin position="185"/>
        <end position="204"/>
    </location>
</feature>
<dbReference type="InterPro" id="IPR009495">
    <property type="entry name" value="NrsF"/>
</dbReference>
<dbReference type="Pfam" id="PF06532">
    <property type="entry name" value="NrsF"/>
    <property type="match status" value="1"/>
</dbReference>
<keyword evidence="3" id="KW-1185">Reference proteome</keyword>
<dbReference type="STRING" id="1218598.LEP1GSC060_1224"/>
<evidence type="ECO:0000313" key="3">
    <source>
        <dbReference type="Proteomes" id="UP000012313"/>
    </source>
</evidence>
<evidence type="ECO:0000313" key="2">
    <source>
        <dbReference type="EMBL" id="EMY77657.1"/>
    </source>
</evidence>